<dbReference type="EMBL" id="VUJX02000012">
    <property type="protein sequence ID" value="KAL0930102.1"/>
    <property type="molecule type" value="Genomic_DNA"/>
</dbReference>
<proteinExistence type="predicted"/>
<evidence type="ECO:0000313" key="1">
    <source>
        <dbReference type="EMBL" id="KAL0930102.1"/>
    </source>
</evidence>
<dbReference type="Proteomes" id="UP000805649">
    <property type="component" value="Unassembled WGS sequence"/>
</dbReference>
<accession>A0ACC3YE69</accession>
<reference evidence="1 2" key="1">
    <citation type="journal article" date="2020" name="Phytopathology">
        <title>Genome Sequence Resources of Colletotrichum truncatum, C. plurivorum, C. musicola, and C. sojae: Four Species Pathogenic to Soybean (Glycine max).</title>
        <authorList>
            <person name="Rogerio F."/>
            <person name="Boufleur T.R."/>
            <person name="Ciampi-Guillardi M."/>
            <person name="Sukno S.A."/>
            <person name="Thon M.R."/>
            <person name="Massola Junior N.S."/>
            <person name="Baroncelli R."/>
        </authorList>
    </citation>
    <scope>NUCLEOTIDE SEQUENCE [LARGE SCALE GENOMIC DNA]</scope>
    <source>
        <strain evidence="1 2">CMES1059</strain>
    </source>
</reference>
<name>A0ACC3YE69_COLTU</name>
<evidence type="ECO:0000313" key="2">
    <source>
        <dbReference type="Proteomes" id="UP000805649"/>
    </source>
</evidence>
<comment type="caution">
    <text evidence="1">The sequence shown here is derived from an EMBL/GenBank/DDBJ whole genome shotgun (WGS) entry which is preliminary data.</text>
</comment>
<gene>
    <name evidence="1" type="ORF">CTRU02_214922</name>
</gene>
<sequence length="546" mass="59453">MKPQHAFLSYALLGSASTLTVPSEVHVSLSKEKSHSPPSNKSSINWVECDLDFGEAYNAALAKLPEKPACAKLEVPLDYTNHSSDETIELQLIKYNATKTPFKGSILYNPGGPGGSSVESVALSGLDLRDIAGGHYDLIGFDTRGTGNTIPFVCNTSSPDAGSLLRRDFNTLAQVDVWEYLKTTYWDMAGTFAEECYEAQRKYGRFISTPFVARDMISIADALGQGAKVNFWGVSYGTVLGQVFASMFPDRVGRLLLDANLLAEDYAVTTWVTSQRDTERALHNLLDECVNAGPQVCGLASFAGNGTTVDDLMMAVNNAIEKLMTVKNDTSGYGDPATAFKGSLMAELYSPTMFPNAIKRIHHALTGNFTAATAPAPPQLESFWNEAGSSAVFGISCGDSSFRAENQDDLYSIYQAHKEQSSFGDTVSQSRLLCSRWKFDAAESIDLNSLRNVKTSFPALIVNGRYDPVTPASTAWEVSARLRNSRTLIHYGAGHGFTSHPSNCTNAIVKDYFQDGKLPEVGTTCEPNMTAFEYYAELVRKAREGK</sequence>
<keyword evidence="2" id="KW-1185">Reference proteome</keyword>
<organism evidence="1 2">
    <name type="scientific">Colletotrichum truncatum</name>
    <name type="common">Anthracnose fungus</name>
    <name type="synonym">Colletotrichum capsici</name>
    <dbReference type="NCBI Taxonomy" id="5467"/>
    <lineage>
        <taxon>Eukaryota</taxon>
        <taxon>Fungi</taxon>
        <taxon>Dikarya</taxon>
        <taxon>Ascomycota</taxon>
        <taxon>Pezizomycotina</taxon>
        <taxon>Sordariomycetes</taxon>
        <taxon>Hypocreomycetidae</taxon>
        <taxon>Glomerellales</taxon>
        <taxon>Glomerellaceae</taxon>
        <taxon>Colletotrichum</taxon>
        <taxon>Colletotrichum truncatum species complex</taxon>
    </lineage>
</organism>
<protein>
    <submittedName>
        <fullName evidence="1">Uncharacterized protein</fullName>
    </submittedName>
</protein>